<dbReference type="SMART" id="SM00061">
    <property type="entry name" value="MATH"/>
    <property type="match status" value="1"/>
</dbReference>
<evidence type="ECO:0000256" key="3">
    <source>
        <dbReference type="ARBA" id="ARBA00010846"/>
    </source>
</evidence>
<dbReference type="GO" id="GO:0005634">
    <property type="term" value="C:nucleus"/>
    <property type="evidence" value="ECO:0007669"/>
    <property type="project" value="UniProtKB-SubCell"/>
</dbReference>
<gene>
    <name evidence="8" type="ORF">HPB48_016384</name>
</gene>
<evidence type="ECO:0000256" key="2">
    <source>
        <dbReference type="ARBA" id="ARBA00004906"/>
    </source>
</evidence>
<organism evidence="8 9">
    <name type="scientific">Haemaphysalis longicornis</name>
    <name type="common">Bush tick</name>
    <dbReference type="NCBI Taxonomy" id="44386"/>
    <lineage>
        <taxon>Eukaryota</taxon>
        <taxon>Metazoa</taxon>
        <taxon>Ecdysozoa</taxon>
        <taxon>Arthropoda</taxon>
        <taxon>Chelicerata</taxon>
        <taxon>Arachnida</taxon>
        <taxon>Acari</taxon>
        <taxon>Parasitiformes</taxon>
        <taxon>Ixodida</taxon>
        <taxon>Ixodoidea</taxon>
        <taxon>Ixodidae</taxon>
        <taxon>Haemaphysalinae</taxon>
        <taxon>Haemaphysalis</taxon>
    </lineage>
</organism>
<evidence type="ECO:0000256" key="4">
    <source>
        <dbReference type="ARBA" id="ARBA00022786"/>
    </source>
</evidence>
<dbReference type="PANTHER" id="PTHR24413">
    <property type="entry name" value="SPECKLE-TYPE POZ PROTEIN"/>
    <property type="match status" value="1"/>
</dbReference>
<dbReference type="Proteomes" id="UP000821853">
    <property type="component" value="Chromosome 10"/>
</dbReference>
<keyword evidence="4" id="KW-0833">Ubl conjugation pathway</keyword>
<dbReference type="OrthoDB" id="6408997at2759"/>
<comment type="similarity">
    <text evidence="3">Belongs to the Tdpoz family.</text>
</comment>
<dbReference type="Gene3D" id="6.10.250.3030">
    <property type="match status" value="1"/>
</dbReference>
<comment type="subcellular location">
    <subcellularLocation>
        <location evidence="1">Nucleus</location>
    </subcellularLocation>
</comment>
<proteinExistence type="inferred from homology"/>
<dbReference type="PROSITE" id="PS50097">
    <property type="entry name" value="BTB"/>
    <property type="match status" value="1"/>
</dbReference>
<evidence type="ECO:0000259" key="7">
    <source>
        <dbReference type="PROSITE" id="PS50144"/>
    </source>
</evidence>
<dbReference type="AlphaFoldDB" id="A0A9J6FCU8"/>
<dbReference type="Gene3D" id="2.60.210.10">
    <property type="entry name" value="Apoptosis, Tumor Necrosis Factor Receptor Associated Protein 2, Chain A"/>
    <property type="match status" value="1"/>
</dbReference>
<dbReference type="Gene3D" id="6.20.250.50">
    <property type="match status" value="1"/>
</dbReference>
<dbReference type="SUPFAM" id="SSF49599">
    <property type="entry name" value="TRAF domain-like"/>
    <property type="match status" value="1"/>
</dbReference>
<dbReference type="InterPro" id="IPR008974">
    <property type="entry name" value="TRAF-like"/>
</dbReference>
<dbReference type="InterPro" id="IPR011333">
    <property type="entry name" value="SKP1/BTB/POZ_sf"/>
</dbReference>
<sequence>MASSVVREADWRTDISCETRLELNEFACTWTLHNFSLRRETAVQAIESPHFSTKGPGNSTWCLKLYPKGCNYGESKDFVALYVCDAANNYNGNYRIEYKFAVIDEEGQKANLQEATSCFRRCGIWGFARFIEKDDLLTGTGRLLPNDKLTVYCEVLSFVDYGNLSKQNTPGEIQVPGWRLSQDFGHLLASRRFSDVVLSVEGKDIHAHKNILAARSPVFAAMFEHDMKGEEQGRVEITDCSFEVFREVVEFIYTGGAPKLHQMVEQVLVAASKYNLWRLKAMCEDILCQKLSVRTAAEILVCADIHNAQQLKAKAIDFIKVHAAGVMETGGWKEMATRKPHLVRKVLTALAVQKVGPFSSFGNL</sequence>
<dbReference type="FunFam" id="3.30.710.10:FF:000159">
    <property type="entry name" value="Speckle-type POZ protein B"/>
    <property type="match status" value="1"/>
</dbReference>
<evidence type="ECO:0000259" key="6">
    <source>
        <dbReference type="PROSITE" id="PS50097"/>
    </source>
</evidence>
<reference evidence="8 9" key="1">
    <citation type="journal article" date="2020" name="Cell">
        <title>Large-Scale Comparative Analyses of Tick Genomes Elucidate Their Genetic Diversity and Vector Capacities.</title>
        <authorList>
            <consortium name="Tick Genome and Microbiome Consortium (TIGMIC)"/>
            <person name="Jia N."/>
            <person name="Wang J."/>
            <person name="Shi W."/>
            <person name="Du L."/>
            <person name="Sun Y."/>
            <person name="Zhan W."/>
            <person name="Jiang J.F."/>
            <person name="Wang Q."/>
            <person name="Zhang B."/>
            <person name="Ji P."/>
            <person name="Bell-Sakyi L."/>
            <person name="Cui X.M."/>
            <person name="Yuan T.T."/>
            <person name="Jiang B.G."/>
            <person name="Yang W.F."/>
            <person name="Lam T.T."/>
            <person name="Chang Q.C."/>
            <person name="Ding S.J."/>
            <person name="Wang X.J."/>
            <person name="Zhu J.G."/>
            <person name="Ruan X.D."/>
            <person name="Zhao L."/>
            <person name="Wei J.T."/>
            <person name="Ye R.Z."/>
            <person name="Que T.C."/>
            <person name="Du C.H."/>
            <person name="Zhou Y.H."/>
            <person name="Cheng J.X."/>
            <person name="Dai P.F."/>
            <person name="Guo W.B."/>
            <person name="Han X.H."/>
            <person name="Huang E.J."/>
            <person name="Li L.F."/>
            <person name="Wei W."/>
            <person name="Gao Y.C."/>
            <person name="Liu J.Z."/>
            <person name="Shao H.Z."/>
            <person name="Wang X."/>
            <person name="Wang C.C."/>
            <person name="Yang T.C."/>
            <person name="Huo Q.B."/>
            <person name="Li W."/>
            <person name="Chen H.Y."/>
            <person name="Chen S.E."/>
            <person name="Zhou L.G."/>
            <person name="Ni X.B."/>
            <person name="Tian J.H."/>
            <person name="Sheng Y."/>
            <person name="Liu T."/>
            <person name="Pan Y.S."/>
            <person name="Xia L.Y."/>
            <person name="Li J."/>
            <person name="Zhao F."/>
            <person name="Cao W.C."/>
        </authorList>
    </citation>
    <scope>NUCLEOTIDE SEQUENCE [LARGE SCALE GENOMIC DNA]</scope>
    <source>
        <strain evidence="8">HaeL-2018</strain>
    </source>
</reference>
<protein>
    <recommendedName>
        <fullName evidence="10">Speckle-type POZ protein</fullName>
    </recommendedName>
</protein>
<dbReference type="Pfam" id="PF22486">
    <property type="entry name" value="MATH_2"/>
    <property type="match status" value="1"/>
</dbReference>
<comment type="caution">
    <text evidence="8">The sequence shown here is derived from an EMBL/GenBank/DDBJ whole genome shotgun (WGS) entry which is preliminary data.</text>
</comment>
<evidence type="ECO:0000313" key="8">
    <source>
        <dbReference type="EMBL" id="KAH9364046.1"/>
    </source>
</evidence>
<feature type="domain" description="MATH" evidence="7">
    <location>
        <begin position="25"/>
        <end position="155"/>
    </location>
</feature>
<name>A0A9J6FCU8_HAELO</name>
<accession>A0A9J6FCU8</accession>
<dbReference type="PROSITE" id="PS50144">
    <property type="entry name" value="MATH"/>
    <property type="match status" value="1"/>
</dbReference>
<dbReference type="EMBL" id="JABSTR010000002">
    <property type="protein sequence ID" value="KAH9364046.1"/>
    <property type="molecule type" value="Genomic_DNA"/>
</dbReference>
<dbReference type="Pfam" id="PF24570">
    <property type="entry name" value="BACK_BPM_SPOP"/>
    <property type="match status" value="1"/>
</dbReference>
<dbReference type="InterPro" id="IPR000210">
    <property type="entry name" value="BTB/POZ_dom"/>
</dbReference>
<dbReference type="Pfam" id="PF00651">
    <property type="entry name" value="BTB"/>
    <property type="match status" value="1"/>
</dbReference>
<dbReference type="GO" id="GO:0030163">
    <property type="term" value="P:protein catabolic process"/>
    <property type="evidence" value="ECO:0007669"/>
    <property type="project" value="UniProtKB-ARBA"/>
</dbReference>
<keyword evidence="9" id="KW-1185">Reference proteome</keyword>
<dbReference type="Gene3D" id="3.30.710.10">
    <property type="entry name" value="Potassium Channel Kv1.1, Chain A"/>
    <property type="match status" value="1"/>
</dbReference>
<feature type="domain" description="BTB" evidence="6">
    <location>
        <begin position="194"/>
        <end position="255"/>
    </location>
</feature>
<evidence type="ECO:0008006" key="10">
    <source>
        <dbReference type="Google" id="ProtNLM"/>
    </source>
</evidence>
<comment type="pathway">
    <text evidence="2">Protein modification; protein ubiquitination.</text>
</comment>
<dbReference type="SUPFAM" id="SSF54695">
    <property type="entry name" value="POZ domain"/>
    <property type="match status" value="1"/>
</dbReference>
<keyword evidence="5" id="KW-0539">Nucleus</keyword>
<evidence type="ECO:0000256" key="5">
    <source>
        <dbReference type="ARBA" id="ARBA00023242"/>
    </source>
</evidence>
<dbReference type="SMART" id="SM00225">
    <property type="entry name" value="BTB"/>
    <property type="match status" value="1"/>
</dbReference>
<dbReference type="InterPro" id="IPR002083">
    <property type="entry name" value="MATH/TRAF_dom"/>
</dbReference>
<dbReference type="InterPro" id="IPR056423">
    <property type="entry name" value="BACK_BPM_SPOP"/>
</dbReference>
<evidence type="ECO:0000313" key="9">
    <source>
        <dbReference type="Proteomes" id="UP000821853"/>
    </source>
</evidence>
<evidence type="ECO:0000256" key="1">
    <source>
        <dbReference type="ARBA" id="ARBA00004123"/>
    </source>
</evidence>
<dbReference type="VEuPathDB" id="VectorBase:HLOH_054444"/>